<organism evidence="1 2">
    <name type="scientific">Ancylostoma ceylanicum</name>
    <dbReference type="NCBI Taxonomy" id="53326"/>
    <lineage>
        <taxon>Eukaryota</taxon>
        <taxon>Metazoa</taxon>
        <taxon>Ecdysozoa</taxon>
        <taxon>Nematoda</taxon>
        <taxon>Chromadorea</taxon>
        <taxon>Rhabditida</taxon>
        <taxon>Rhabditina</taxon>
        <taxon>Rhabditomorpha</taxon>
        <taxon>Strongyloidea</taxon>
        <taxon>Ancylostomatidae</taxon>
        <taxon>Ancylostomatinae</taxon>
        <taxon>Ancylostoma</taxon>
    </lineage>
</organism>
<dbReference type="EMBL" id="JARK01001418">
    <property type="protein sequence ID" value="EYC05395.1"/>
    <property type="molecule type" value="Genomic_DNA"/>
</dbReference>
<gene>
    <name evidence="1" type="primary">Acey_s0082.g1557</name>
    <name evidence="1" type="ORF">Y032_0082g1557</name>
</gene>
<sequence>MTSVDIPYIFSAPMAFIYPTLSQKTRLFLTSAARTFEGSSRDVRMNRPITAQQRASCHAAALDTEVGE</sequence>
<dbReference type="Proteomes" id="UP000024635">
    <property type="component" value="Unassembled WGS sequence"/>
</dbReference>
<accession>A0A016TRK2</accession>
<name>A0A016TRK2_9BILA</name>
<protein>
    <submittedName>
        <fullName evidence="1">Uncharacterized protein</fullName>
    </submittedName>
</protein>
<dbReference type="AlphaFoldDB" id="A0A016TRK2"/>
<keyword evidence="2" id="KW-1185">Reference proteome</keyword>
<proteinExistence type="predicted"/>
<comment type="caution">
    <text evidence="1">The sequence shown here is derived from an EMBL/GenBank/DDBJ whole genome shotgun (WGS) entry which is preliminary data.</text>
</comment>
<evidence type="ECO:0000313" key="1">
    <source>
        <dbReference type="EMBL" id="EYC05395.1"/>
    </source>
</evidence>
<reference evidence="2" key="1">
    <citation type="journal article" date="2015" name="Nat. Genet.">
        <title>The genome and transcriptome of the zoonotic hookworm Ancylostoma ceylanicum identify infection-specific gene families.</title>
        <authorList>
            <person name="Schwarz E.M."/>
            <person name="Hu Y."/>
            <person name="Antoshechkin I."/>
            <person name="Miller M.M."/>
            <person name="Sternberg P.W."/>
            <person name="Aroian R.V."/>
        </authorList>
    </citation>
    <scope>NUCLEOTIDE SEQUENCE</scope>
    <source>
        <strain evidence="2">HY135</strain>
    </source>
</reference>
<evidence type="ECO:0000313" key="2">
    <source>
        <dbReference type="Proteomes" id="UP000024635"/>
    </source>
</evidence>